<keyword evidence="1" id="KW-0472">Membrane</keyword>
<dbReference type="RefSeq" id="WP_238312387.1">
    <property type="nucleotide sequence ID" value="NZ_BPQV01000010.1"/>
</dbReference>
<accession>A0ABQ4TBM2</accession>
<feature type="transmembrane region" description="Helical" evidence="1">
    <location>
        <begin position="63"/>
        <end position="84"/>
    </location>
</feature>
<sequence>MIPSGQAAWAPPRRRGLRLSMEPVLLLTAAIIMGVSGGMLWLVGINYDGLTGSAIHKLHPATYLSGLLFAVTMLRAGNPVAYLASAAARRPASALMTIIGLVYFLHIVLRGAPGMAGALDTFMLPGLIGILLADAEARTLRRLEWVVHAVMLANAGLGLVEFATNQRFFPYRLDGELFGNDTRSTSLQGHPLGNATLTSVYVLALIAGGGSMPPLLRLGMIGLQSAALVTFGGRSGMVVTLVLGGGYGLLLLHRTLMAGRIPLLAAAAAVFALPLVPLGIGALAYFGFFDALLQRFSSDGGSANARVEMFALFGKLPLRQLVFGPDTALVESLRRINGLEWGIENPVIRTLLYQGALMTGLLMIGVTLFLVEVARHCRRGIALPMIAFLMLIMTFESLGGKTTLLSKFAILLLALYRPLPERPDARR</sequence>
<reference evidence="2" key="2">
    <citation type="submission" date="2021-08" db="EMBL/GenBank/DDBJ databases">
        <authorList>
            <person name="Tani A."/>
            <person name="Ola A."/>
            <person name="Ogura Y."/>
            <person name="Katsura K."/>
            <person name="Hayashi T."/>
        </authorList>
    </citation>
    <scope>NUCLEOTIDE SEQUENCE</scope>
    <source>
        <strain evidence="2">NBRC 15689</strain>
    </source>
</reference>
<gene>
    <name evidence="2" type="ORF">LKMONMHP_3307</name>
</gene>
<evidence type="ECO:0000313" key="3">
    <source>
        <dbReference type="Proteomes" id="UP001055156"/>
    </source>
</evidence>
<dbReference type="InterPro" id="IPR048041">
    <property type="entry name" value="VpsF-like"/>
</dbReference>
<keyword evidence="1" id="KW-1133">Transmembrane helix</keyword>
<feature type="transmembrane region" description="Helical" evidence="1">
    <location>
        <begin position="91"/>
        <end position="109"/>
    </location>
</feature>
<feature type="transmembrane region" description="Helical" evidence="1">
    <location>
        <begin position="381"/>
        <end position="398"/>
    </location>
</feature>
<feature type="transmembrane region" description="Helical" evidence="1">
    <location>
        <begin position="231"/>
        <end position="252"/>
    </location>
</feature>
<feature type="transmembrane region" description="Helical" evidence="1">
    <location>
        <begin position="351"/>
        <end position="374"/>
    </location>
</feature>
<evidence type="ECO:0000256" key="1">
    <source>
        <dbReference type="SAM" id="Phobius"/>
    </source>
</evidence>
<feature type="transmembrane region" description="Helical" evidence="1">
    <location>
        <begin position="24"/>
        <end position="43"/>
    </location>
</feature>
<organism evidence="2 3">
    <name type="scientific">Methylobacterium organophilum</name>
    <dbReference type="NCBI Taxonomy" id="410"/>
    <lineage>
        <taxon>Bacteria</taxon>
        <taxon>Pseudomonadati</taxon>
        <taxon>Pseudomonadota</taxon>
        <taxon>Alphaproteobacteria</taxon>
        <taxon>Hyphomicrobiales</taxon>
        <taxon>Methylobacteriaceae</taxon>
        <taxon>Methylobacterium</taxon>
    </lineage>
</organism>
<dbReference type="NCBIfam" id="NF038256">
    <property type="entry name" value="exopoly_VpsF"/>
    <property type="match status" value="1"/>
</dbReference>
<reference evidence="2" key="1">
    <citation type="journal article" date="2021" name="Front. Microbiol.">
        <title>Comprehensive Comparative Genomics and Phenotyping of Methylobacterium Species.</title>
        <authorList>
            <person name="Alessa O."/>
            <person name="Ogura Y."/>
            <person name="Fujitani Y."/>
            <person name="Takami H."/>
            <person name="Hayashi T."/>
            <person name="Sahin N."/>
            <person name="Tani A."/>
        </authorList>
    </citation>
    <scope>NUCLEOTIDE SEQUENCE</scope>
    <source>
        <strain evidence="2">NBRC 15689</strain>
    </source>
</reference>
<dbReference type="Proteomes" id="UP001055156">
    <property type="component" value="Unassembled WGS sequence"/>
</dbReference>
<keyword evidence="3" id="KW-1185">Reference proteome</keyword>
<feature type="transmembrane region" description="Helical" evidence="1">
    <location>
        <begin position="192"/>
        <end position="211"/>
    </location>
</feature>
<evidence type="ECO:0000313" key="2">
    <source>
        <dbReference type="EMBL" id="GJE28436.1"/>
    </source>
</evidence>
<feature type="transmembrane region" description="Helical" evidence="1">
    <location>
        <begin position="264"/>
        <end position="288"/>
    </location>
</feature>
<feature type="transmembrane region" description="Helical" evidence="1">
    <location>
        <begin position="115"/>
        <end position="133"/>
    </location>
</feature>
<dbReference type="EMBL" id="BPQV01000010">
    <property type="protein sequence ID" value="GJE28436.1"/>
    <property type="molecule type" value="Genomic_DNA"/>
</dbReference>
<comment type="caution">
    <text evidence="2">The sequence shown here is derived from an EMBL/GenBank/DDBJ whole genome shotgun (WGS) entry which is preliminary data.</text>
</comment>
<name>A0ABQ4TBM2_METOR</name>
<proteinExistence type="predicted"/>
<keyword evidence="1" id="KW-0812">Transmembrane</keyword>
<protein>
    <submittedName>
        <fullName evidence="2">Uncharacterized protein</fullName>
    </submittedName>
</protein>